<accession>A0ABD5TCA5</accession>
<proteinExistence type="predicted"/>
<dbReference type="GeneID" id="81209249"/>
<reference evidence="3 4" key="1">
    <citation type="journal article" date="2019" name="Int. J. Syst. Evol. Microbiol.">
        <title>The Global Catalogue of Microorganisms (GCM) 10K type strain sequencing project: providing services to taxonomists for standard genome sequencing and annotation.</title>
        <authorList>
            <consortium name="The Broad Institute Genomics Platform"/>
            <consortium name="The Broad Institute Genome Sequencing Center for Infectious Disease"/>
            <person name="Wu L."/>
            <person name="Ma J."/>
        </authorList>
    </citation>
    <scope>NUCLEOTIDE SEQUENCE [LARGE SCALE GENOMIC DNA]</scope>
    <source>
        <strain evidence="3 4">SYNS20</strain>
    </source>
</reference>
<protein>
    <submittedName>
        <fullName evidence="3">DUF488 family protein</fullName>
    </submittedName>
</protein>
<name>A0ABD5TCA5_9EURY</name>
<feature type="domain" description="DUF488" evidence="2">
    <location>
        <begin position="20"/>
        <end position="139"/>
    </location>
</feature>
<dbReference type="RefSeq" id="WP_284062990.1">
    <property type="nucleotide sequence ID" value="NZ_CP126158.1"/>
</dbReference>
<keyword evidence="4" id="KW-1185">Reference proteome</keyword>
<gene>
    <name evidence="3" type="ORF">ACFQFD_09345</name>
</gene>
<dbReference type="EMBL" id="JBHSWX010000012">
    <property type="protein sequence ID" value="MFC6786181.1"/>
    <property type="molecule type" value="Genomic_DNA"/>
</dbReference>
<dbReference type="Proteomes" id="UP001596443">
    <property type="component" value="Unassembled WGS sequence"/>
</dbReference>
<dbReference type="Pfam" id="PF22751">
    <property type="entry name" value="DUF488-N3a"/>
    <property type="match status" value="1"/>
</dbReference>
<comment type="caution">
    <text evidence="3">The sequence shown here is derived from an EMBL/GenBank/DDBJ whole genome shotgun (WGS) entry which is preliminary data.</text>
</comment>
<organism evidence="3 4">
    <name type="scientific">Halobaculum halobium</name>
    <dbReference type="NCBI Taxonomy" id="3032281"/>
    <lineage>
        <taxon>Archaea</taxon>
        <taxon>Methanobacteriati</taxon>
        <taxon>Methanobacteriota</taxon>
        <taxon>Stenosarchaea group</taxon>
        <taxon>Halobacteria</taxon>
        <taxon>Halobacteriales</taxon>
        <taxon>Haloferacaceae</taxon>
        <taxon>Halobaculum</taxon>
    </lineage>
</organism>
<feature type="region of interest" description="Disordered" evidence="1">
    <location>
        <begin position="138"/>
        <end position="164"/>
    </location>
</feature>
<feature type="compositionally biased region" description="Basic and acidic residues" evidence="1">
    <location>
        <begin position="153"/>
        <end position="164"/>
    </location>
</feature>
<evidence type="ECO:0000259" key="2">
    <source>
        <dbReference type="Pfam" id="PF22751"/>
    </source>
</evidence>
<dbReference type="AlphaFoldDB" id="A0ABD5TCA5"/>
<evidence type="ECO:0000313" key="4">
    <source>
        <dbReference type="Proteomes" id="UP001596443"/>
    </source>
</evidence>
<evidence type="ECO:0000313" key="3">
    <source>
        <dbReference type="EMBL" id="MFC6786181.1"/>
    </source>
</evidence>
<sequence length="164" mass="17616">MVLSDTYVAELDRERDELPRATRLIGVAASPSRRLRALVDEVRPGLAPPEPLRADHAEAAASFRIDGLCESGAHNAAWDRVDFADRYRAHLASDSDARAAVESLCETLAAGTDLTLVGDERSGEVRSHRTVLREVLADRAGRAHRGAGGGAVEHADPDSADRND</sequence>
<evidence type="ECO:0000256" key="1">
    <source>
        <dbReference type="SAM" id="MobiDB-lite"/>
    </source>
</evidence>
<dbReference type="InterPro" id="IPR054495">
    <property type="entry name" value="DUF488-N3a"/>
</dbReference>